<evidence type="ECO:0000256" key="14">
    <source>
        <dbReference type="ARBA" id="ARBA00023242"/>
    </source>
</evidence>
<dbReference type="SUPFAM" id="SSF56672">
    <property type="entry name" value="DNA/RNA polymerases"/>
    <property type="match status" value="1"/>
</dbReference>
<dbReference type="InterPro" id="IPR001357">
    <property type="entry name" value="BRCT_dom"/>
</dbReference>
<dbReference type="EMBL" id="LSMT01000114">
    <property type="protein sequence ID" value="PFX26948.1"/>
    <property type="molecule type" value="Genomic_DNA"/>
</dbReference>
<dbReference type="GO" id="GO:0046872">
    <property type="term" value="F:metal ion binding"/>
    <property type="evidence" value="ECO:0007669"/>
    <property type="project" value="UniProtKB-KW"/>
</dbReference>
<dbReference type="Gene3D" id="3.30.70.270">
    <property type="match status" value="1"/>
</dbReference>
<evidence type="ECO:0000259" key="20">
    <source>
        <dbReference type="PROSITE" id="PS50173"/>
    </source>
</evidence>
<evidence type="ECO:0000256" key="15">
    <source>
        <dbReference type="ARBA" id="ARBA00049244"/>
    </source>
</evidence>
<evidence type="ECO:0000256" key="17">
    <source>
        <dbReference type="PIRSR" id="PIRSR036573-2"/>
    </source>
</evidence>
<dbReference type="Gene3D" id="6.10.250.1490">
    <property type="match status" value="1"/>
</dbReference>
<dbReference type="Gene3D" id="3.30.1490.100">
    <property type="entry name" value="DNA polymerase, Y-family, little finger domain"/>
    <property type="match status" value="1"/>
</dbReference>
<dbReference type="SUPFAM" id="SSF52113">
    <property type="entry name" value="BRCT domain"/>
    <property type="match status" value="1"/>
</dbReference>
<name>A0A2B4SEA8_STYPI</name>
<evidence type="ECO:0000313" key="21">
    <source>
        <dbReference type="EMBL" id="PFX26948.1"/>
    </source>
</evidence>
<dbReference type="GO" id="GO:0005737">
    <property type="term" value="C:cytoplasm"/>
    <property type="evidence" value="ECO:0007669"/>
    <property type="project" value="UniProtKB-SubCell"/>
</dbReference>
<dbReference type="Gene3D" id="1.20.58.1280">
    <property type="entry name" value="DNA repair protein Rev1, C-terminal domain"/>
    <property type="match status" value="1"/>
</dbReference>
<feature type="compositionally biased region" description="Polar residues" evidence="18">
    <location>
        <begin position="815"/>
        <end position="824"/>
    </location>
</feature>
<dbReference type="AlphaFoldDB" id="A0A2B4SEA8"/>
<sequence>MATLNLGGNASKRKKDSLKDFKGDWSGHGEYMQVKVQKLDVQFKEDIGPKGCQDVNAPKIFEKVVIHINGYTEPSADELRRLVYLHGGRCQQYYTKRSVTHIIATNLPNSKIQEIRDELVVHPSWILDSIKAVRLLPVIDYLLYQPRKAAQKVLNFTSKSSSTVASSTLFSAEERGHTMVTSTLQSRDGGSTEEMSSTCTSVSPYTRTPEVVKRQLKDICNDNDNGTITGNDSINWEAEMLIETYEVKVGNEISSKGEARFERNDFGDKKVIFGDNSDVSLQDTVGATTCTNITEGSMLFKKPTSLPRAGDANFVSEFYNNSRLHYLSTWGAEFKKYTSDIIKNSAAKGWKCRGSGQVGPNGRVIMHIDMDSFFVSVTLRDQPHLRGKPIAVCHAGKSSSSAEQASACNPQSSPAKTASFFNSMSEIASCSYEARAVGVRNGMFLGPARKLCPDIHCVPYQFDEYRKVSQRLYDILVTYSREIEAVSCDEAYIDVSETMEADETPIQLAQKIRAEIKEATGCTASVGISFNILLARMCTRMAKPDGCYYLSPSDDVNTFMGSQKVEDLPGVGWSLRDKLRTLGVETCSDLQKLSCQVLQGEFGAKTGVVLYQSSRGIDHRTLKTQRERKSVSAEINYGIRFTKESEVESFVNELAEEVQKRLQALGLKGKCITLKMKVRKAGAPTPRKFMGHGICDNIARSCTLPTVTDEAQVIAKQCHALLKQLSVPPEDMRGMGIQVSKLNDKKAGTSDKNTRSLFDFMKPQSIDTEVVTKSAASERAAEIKGENYIRSPAESPVQEKGETTLTLPPLPKFSPQITQQASNSRSEKRLGDLGESLYLPSPSQIDPTVLEALPEDIRRSIEKSYAARNKRIPPPKTGRQEEDETSPKQIPQKKGIKNKKGKAASKSSRLLFEDNNLSEGVVLRASDLLPSPSQIDPEFLAALPEDVRQEIEQACKRKNLLRAPSNVQEGYLGDRISNLAPGNETERISTARVKAEDVSITEKSQIIAPPKQARLGEAVTLCDVKKVITDWTSSCEVPLEEDVEVFRDYLLQLIGLKNLEQLWRVLKFLDRRIEGREDWKNVSCAVLAQVQHHLQQNYSSKLSVKSLKFCSS</sequence>
<dbReference type="InterPro" id="IPR053848">
    <property type="entry name" value="IMS_HHH_1"/>
</dbReference>
<feature type="binding site" evidence="17">
    <location>
        <position position="489"/>
    </location>
    <ligand>
        <name>Mg(2+)</name>
        <dbReference type="ChEBI" id="CHEBI:18420"/>
        <label>1</label>
    </ligand>
</feature>
<evidence type="ECO:0000256" key="1">
    <source>
        <dbReference type="ARBA" id="ARBA00004123"/>
    </source>
</evidence>
<dbReference type="InterPro" id="IPR017961">
    <property type="entry name" value="DNA_pol_Y-fam_little_finger"/>
</dbReference>
<dbReference type="SMART" id="SM00292">
    <property type="entry name" value="BRCT"/>
    <property type="match status" value="1"/>
</dbReference>
<dbReference type="CDD" id="cd19318">
    <property type="entry name" value="Rev1_UBM2"/>
    <property type="match status" value="2"/>
</dbReference>
<feature type="region of interest" description="Disordered" evidence="18">
    <location>
        <begin position="182"/>
        <end position="204"/>
    </location>
</feature>
<keyword evidence="7 16" id="KW-0548">Nucleotidyltransferase</keyword>
<evidence type="ECO:0000256" key="8">
    <source>
        <dbReference type="ARBA" id="ARBA00022705"/>
    </source>
</evidence>
<keyword evidence="13 16" id="KW-0234">DNA repair</keyword>
<dbReference type="Gene3D" id="3.40.50.10190">
    <property type="entry name" value="BRCT domain"/>
    <property type="match status" value="1"/>
</dbReference>
<evidence type="ECO:0000256" key="5">
    <source>
        <dbReference type="ARBA" id="ARBA00022634"/>
    </source>
</evidence>
<keyword evidence="4" id="KW-0963">Cytoplasm</keyword>
<keyword evidence="22" id="KW-1185">Reference proteome</keyword>
<keyword evidence="9 17" id="KW-0479">Metal-binding</keyword>
<dbReference type="GO" id="GO:0006281">
    <property type="term" value="P:DNA repair"/>
    <property type="evidence" value="ECO:0007669"/>
    <property type="project" value="UniProtKB-KW"/>
</dbReference>
<keyword evidence="6 16" id="KW-0808">Transferase</keyword>
<dbReference type="GO" id="GO:0005634">
    <property type="term" value="C:nucleus"/>
    <property type="evidence" value="ECO:0007669"/>
    <property type="project" value="UniProtKB-SubCell"/>
</dbReference>
<gene>
    <name evidence="21" type="primary">Rev1</name>
    <name evidence="21" type="ORF">AWC38_SpisGene8356</name>
</gene>
<evidence type="ECO:0000256" key="13">
    <source>
        <dbReference type="ARBA" id="ARBA00023204"/>
    </source>
</evidence>
<dbReference type="InterPro" id="IPR047346">
    <property type="entry name" value="Rev1_UBM1/2"/>
</dbReference>
<dbReference type="InterPro" id="IPR001126">
    <property type="entry name" value="UmuC"/>
</dbReference>
<dbReference type="InterPro" id="IPR043502">
    <property type="entry name" value="DNA/RNA_pol_sf"/>
</dbReference>
<evidence type="ECO:0000256" key="12">
    <source>
        <dbReference type="ARBA" id="ARBA00023125"/>
    </source>
</evidence>
<comment type="catalytic activity">
    <reaction evidence="15">
        <text>DNA(n) + a 2'-deoxyribonucleoside 5'-triphosphate = DNA(n+1) + diphosphate</text>
        <dbReference type="Rhea" id="RHEA:22508"/>
        <dbReference type="Rhea" id="RHEA-COMP:17339"/>
        <dbReference type="Rhea" id="RHEA-COMP:17340"/>
        <dbReference type="ChEBI" id="CHEBI:33019"/>
        <dbReference type="ChEBI" id="CHEBI:61560"/>
        <dbReference type="ChEBI" id="CHEBI:173112"/>
        <dbReference type="EC" id="2.7.7.7"/>
    </reaction>
</comment>
<dbReference type="Proteomes" id="UP000225706">
    <property type="component" value="Unassembled WGS sequence"/>
</dbReference>
<keyword evidence="8" id="KW-0235">DNA replication</keyword>
<evidence type="ECO:0000256" key="7">
    <source>
        <dbReference type="ARBA" id="ARBA00022695"/>
    </source>
</evidence>
<dbReference type="PANTHER" id="PTHR45990">
    <property type="entry name" value="DNA REPAIR PROTEIN REV1"/>
    <property type="match status" value="1"/>
</dbReference>
<feature type="region of interest" description="Disordered" evidence="18">
    <location>
        <begin position="864"/>
        <end position="907"/>
    </location>
</feature>
<evidence type="ECO:0000256" key="4">
    <source>
        <dbReference type="ARBA" id="ARBA00022490"/>
    </source>
</evidence>
<dbReference type="OrthoDB" id="427711at2759"/>
<evidence type="ECO:0000256" key="3">
    <source>
        <dbReference type="ARBA" id="ARBA00010945"/>
    </source>
</evidence>
<dbReference type="Pfam" id="PF14377">
    <property type="entry name" value="UBM"/>
    <property type="match status" value="2"/>
</dbReference>
<dbReference type="InterPro" id="IPR038401">
    <property type="entry name" value="Rev1_C_sf"/>
</dbReference>
<dbReference type="InterPro" id="IPR031991">
    <property type="entry name" value="Rev1_C"/>
</dbReference>
<evidence type="ECO:0000259" key="19">
    <source>
        <dbReference type="PROSITE" id="PS50172"/>
    </source>
</evidence>
<comment type="cofactor">
    <cofactor evidence="17">
        <name>Mg(2+)</name>
        <dbReference type="ChEBI" id="CHEBI:18420"/>
    </cofactor>
    <text evidence="17">Binds 2 magnesium ions.</text>
</comment>
<dbReference type="HAMAP" id="MF_01113">
    <property type="entry name" value="DNApol_IV"/>
    <property type="match status" value="1"/>
</dbReference>
<keyword evidence="12 16" id="KW-0238">DNA-binding</keyword>
<comment type="similarity">
    <text evidence="3 16">Belongs to the DNA polymerase type-Y family.</text>
</comment>
<keyword evidence="10 16" id="KW-0227">DNA damage</keyword>
<dbReference type="EC" id="2.7.7.-" evidence="16"/>
<evidence type="ECO:0000256" key="11">
    <source>
        <dbReference type="ARBA" id="ARBA00022842"/>
    </source>
</evidence>
<keyword evidence="14 16" id="KW-0539">Nucleus</keyword>
<reference evidence="22" key="1">
    <citation type="journal article" date="2017" name="bioRxiv">
        <title>Comparative analysis of the genomes of Stylophora pistillata and Acropora digitifera provides evidence for extensive differences between species of corals.</title>
        <authorList>
            <person name="Voolstra C.R."/>
            <person name="Li Y."/>
            <person name="Liew Y.J."/>
            <person name="Baumgarten S."/>
            <person name="Zoccola D."/>
            <person name="Flot J.-F."/>
            <person name="Tambutte S."/>
            <person name="Allemand D."/>
            <person name="Aranda M."/>
        </authorList>
    </citation>
    <scope>NUCLEOTIDE SEQUENCE [LARGE SCALE GENOMIC DNA]</scope>
</reference>
<dbReference type="Pfam" id="PF21999">
    <property type="entry name" value="IMS_HHH_1"/>
    <property type="match status" value="1"/>
</dbReference>
<accession>A0A2B4SEA8</accession>
<comment type="function">
    <text evidence="16">Deoxycytidyl transferase involved in DNA repair. Transfers a dCMP residue from dCTP to the 3'-end of a DNA primer in a template-dependent reaction. May assist in the first step in the bypass of abasic lesions by the insertion of a nucleotide opposite the lesion. Required for normal induction of mutations by physical and chemical agents.</text>
</comment>
<dbReference type="Pfam" id="PF00533">
    <property type="entry name" value="BRCT"/>
    <property type="match status" value="1"/>
</dbReference>
<dbReference type="InterPro" id="IPR036775">
    <property type="entry name" value="DNA_pol_Y-fam_lit_finger_sf"/>
</dbReference>
<dbReference type="FunFam" id="3.30.1490.100:FF:000001">
    <property type="entry name" value="DNA repair protein REV1"/>
    <property type="match status" value="1"/>
</dbReference>
<dbReference type="InterPro" id="IPR025527">
    <property type="entry name" value="HUWE1/Rev1_UBM"/>
</dbReference>
<keyword evidence="11 17" id="KW-0460">Magnesium</keyword>
<dbReference type="CDD" id="cd01701">
    <property type="entry name" value="PolY_Rev1"/>
    <property type="match status" value="1"/>
</dbReference>
<dbReference type="GO" id="GO:0042276">
    <property type="term" value="P:error-prone translesion synthesis"/>
    <property type="evidence" value="ECO:0007669"/>
    <property type="project" value="InterPro"/>
</dbReference>
<evidence type="ECO:0000256" key="16">
    <source>
        <dbReference type="PIRNR" id="PIRNR036573"/>
    </source>
</evidence>
<dbReference type="PROSITE" id="PS50173">
    <property type="entry name" value="UMUC"/>
    <property type="match status" value="1"/>
</dbReference>
<evidence type="ECO:0000256" key="10">
    <source>
        <dbReference type="ARBA" id="ARBA00022763"/>
    </source>
</evidence>
<protein>
    <recommendedName>
        <fullName evidence="16">DNA repair protein REV1</fullName>
        <ecNumber evidence="16">2.7.7.-</ecNumber>
    </recommendedName>
</protein>
<dbReference type="InterPro" id="IPR036420">
    <property type="entry name" value="BRCT_dom_sf"/>
</dbReference>
<dbReference type="SUPFAM" id="SSF100879">
    <property type="entry name" value="Lesion bypass DNA polymerase (Y-family), little finger domain"/>
    <property type="match status" value="1"/>
</dbReference>
<evidence type="ECO:0000256" key="6">
    <source>
        <dbReference type="ARBA" id="ARBA00022679"/>
    </source>
</evidence>
<dbReference type="Pfam" id="PF00817">
    <property type="entry name" value="IMS"/>
    <property type="match status" value="1"/>
</dbReference>
<feature type="binding site" evidence="17">
    <location>
        <position position="490"/>
    </location>
    <ligand>
        <name>Mg(2+)</name>
        <dbReference type="ChEBI" id="CHEBI:18420"/>
        <label>1</label>
    </ligand>
</feature>
<dbReference type="GO" id="GO:0006260">
    <property type="term" value="P:DNA replication"/>
    <property type="evidence" value="ECO:0007669"/>
    <property type="project" value="UniProtKB-KW"/>
</dbReference>
<dbReference type="Pfam" id="PF11799">
    <property type="entry name" value="IMS_C"/>
    <property type="match status" value="1"/>
</dbReference>
<evidence type="ECO:0000256" key="2">
    <source>
        <dbReference type="ARBA" id="ARBA00004496"/>
    </source>
</evidence>
<dbReference type="Gene3D" id="3.40.1170.60">
    <property type="match status" value="1"/>
</dbReference>
<dbReference type="InterPro" id="IPR022880">
    <property type="entry name" value="DNApol_IV"/>
</dbReference>
<dbReference type="STRING" id="50429.A0A2B4SEA8"/>
<dbReference type="Gene3D" id="1.10.150.20">
    <property type="entry name" value="5' to 3' exonuclease, C-terminal subdomain"/>
    <property type="match status" value="1"/>
</dbReference>
<dbReference type="GO" id="GO:0003684">
    <property type="term" value="F:damaged DNA binding"/>
    <property type="evidence" value="ECO:0007669"/>
    <property type="project" value="UniProtKB-UniRule"/>
</dbReference>
<dbReference type="PIRSF" id="PIRSF036573">
    <property type="entry name" value="REV1"/>
    <property type="match status" value="1"/>
</dbReference>
<feature type="compositionally biased region" description="Basic residues" evidence="18">
    <location>
        <begin position="894"/>
        <end position="903"/>
    </location>
</feature>
<feature type="region of interest" description="Disordered" evidence="18">
    <location>
        <begin position="786"/>
        <end position="828"/>
    </location>
</feature>
<keyword evidence="5 16" id="KW-0237">DNA synthesis</keyword>
<feature type="domain" description="BRCT" evidence="19">
    <location>
        <begin position="56"/>
        <end position="143"/>
    </location>
</feature>
<dbReference type="Pfam" id="PF16727">
    <property type="entry name" value="REV1_C"/>
    <property type="match status" value="1"/>
</dbReference>
<dbReference type="PROSITE" id="PS50172">
    <property type="entry name" value="BRCT"/>
    <property type="match status" value="1"/>
</dbReference>
<feature type="binding site" evidence="17">
    <location>
        <position position="369"/>
    </location>
    <ligand>
        <name>Mg(2+)</name>
        <dbReference type="ChEBI" id="CHEBI:18420"/>
        <label>1</label>
    </ligand>
</feature>
<dbReference type="Gene3D" id="6.10.250.1630">
    <property type="match status" value="2"/>
</dbReference>
<evidence type="ECO:0000313" key="22">
    <source>
        <dbReference type="Proteomes" id="UP000225706"/>
    </source>
</evidence>
<dbReference type="InterPro" id="IPR012112">
    <property type="entry name" value="REV1"/>
</dbReference>
<dbReference type="GO" id="GO:0017125">
    <property type="term" value="F:deoxycytidyl transferase activity"/>
    <property type="evidence" value="ECO:0007669"/>
    <property type="project" value="TreeGrafter"/>
</dbReference>
<dbReference type="InterPro" id="IPR043128">
    <property type="entry name" value="Rev_trsase/Diguanyl_cyclase"/>
</dbReference>
<comment type="subcellular location">
    <subcellularLocation>
        <location evidence="2">Cytoplasm</location>
    </subcellularLocation>
    <subcellularLocation>
        <location evidence="1 16">Nucleus</location>
    </subcellularLocation>
</comment>
<dbReference type="GO" id="GO:0070987">
    <property type="term" value="P:error-free translesion synthesis"/>
    <property type="evidence" value="ECO:0007669"/>
    <property type="project" value="TreeGrafter"/>
</dbReference>
<dbReference type="FunFam" id="3.40.50.10190:FF:000011">
    <property type="entry name" value="DNA repair protein REV1"/>
    <property type="match status" value="1"/>
</dbReference>
<evidence type="ECO:0000256" key="18">
    <source>
        <dbReference type="SAM" id="MobiDB-lite"/>
    </source>
</evidence>
<dbReference type="PANTHER" id="PTHR45990:SF1">
    <property type="entry name" value="DNA REPAIR PROTEIN REV1"/>
    <property type="match status" value="1"/>
</dbReference>
<organism evidence="21 22">
    <name type="scientific">Stylophora pistillata</name>
    <name type="common">Smooth cauliflower coral</name>
    <dbReference type="NCBI Taxonomy" id="50429"/>
    <lineage>
        <taxon>Eukaryota</taxon>
        <taxon>Metazoa</taxon>
        <taxon>Cnidaria</taxon>
        <taxon>Anthozoa</taxon>
        <taxon>Hexacorallia</taxon>
        <taxon>Scleractinia</taxon>
        <taxon>Astrocoeniina</taxon>
        <taxon>Pocilloporidae</taxon>
        <taxon>Stylophora</taxon>
    </lineage>
</organism>
<dbReference type="CDD" id="cd17719">
    <property type="entry name" value="BRCT_Rev1"/>
    <property type="match status" value="1"/>
</dbReference>
<proteinExistence type="inferred from homology"/>
<evidence type="ECO:0000256" key="9">
    <source>
        <dbReference type="ARBA" id="ARBA00022723"/>
    </source>
</evidence>
<comment type="caution">
    <text evidence="21">The sequence shown here is derived from an EMBL/GenBank/DDBJ whole genome shotgun (WGS) entry which is preliminary data.</text>
</comment>
<dbReference type="GO" id="GO:0003887">
    <property type="term" value="F:DNA-directed DNA polymerase activity"/>
    <property type="evidence" value="ECO:0007669"/>
    <property type="project" value="UniProtKB-KW"/>
</dbReference>
<feature type="domain" description="UmuC" evidence="20">
    <location>
        <begin position="365"/>
        <end position="572"/>
    </location>
</feature>